<feature type="active site" description="Proton acceptor" evidence="8">
    <location>
        <position position="458"/>
    </location>
</feature>
<dbReference type="Pfam" id="PF01223">
    <property type="entry name" value="Endonuclease_NS"/>
    <property type="match status" value="1"/>
</dbReference>
<dbReference type="InterPro" id="IPR044929">
    <property type="entry name" value="DNA/RNA_non-sp_Endonuclease_sf"/>
</dbReference>
<dbReference type="PANTHER" id="PTHR13966:SF5">
    <property type="entry name" value="ENDONUCLEASE G, MITOCHONDRIAL"/>
    <property type="match status" value="1"/>
</dbReference>
<evidence type="ECO:0000256" key="1">
    <source>
        <dbReference type="ARBA" id="ARBA00001946"/>
    </source>
</evidence>
<dbReference type="RefSeq" id="WP_156695485.1">
    <property type="nucleotide sequence ID" value="NZ_CP034279.1"/>
</dbReference>
<dbReference type="InterPro" id="IPR020821">
    <property type="entry name" value="ENPP1-3/EXOG-like_nuc-like"/>
</dbReference>
<evidence type="ECO:0000256" key="8">
    <source>
        <dbReference type="PIRSR" id="PIRSR640255-1"/>
    </source>
</evidence>
<dbReference type="SMART" id="SM00477">
    <property type="entry name" value="NUC"/>
    <property type="match status" value="1"/>
</dbReference>
<dbReference type="PROSITE" id="PS01070">
    <property type="entry name" value="NUCLEASE_NON_SPEC"/>
    <property type="match status" value="1"/>
</dbReference>
<reference evidence="12 13" key="1">
    <citation type="submission" date="2018-12" db="EMBL/GenBank/DDBJ databases">
        <title>Complete genome sequence of Streptomyces ficellus NRRL8067, the producer of ficellomycin, feldamycin and nojirimycin.</title>
        <authorList>
            <person name="Zhang H."/>
            <person name="Yue R."/>
            <person name="Liu Y."/>
            <person name="Li M."/>
            <person name="Mu H."/>
            <person name="Zhang J."/>
        </authorList>
    </citation>
    <scope>NUCLEOTIDE SEQUENCE [LARGE SCALE GENOMIC DNA]</scope>
    <source>
        <strain evidence="12 13">NRRL 8067</strain>
    </source>
</reference>
<evidence type="ECO:0000313" key="13">
    <source>
        <dbReference type="Proteomes" id="UP000422572"/>
    </source>
</evidence>
<dbReference type="CDD" id="cd00091">
    <property type="entry name" value="NUC"/>
    <property type="match status" value="1"/>
</dbReference>
<dbReference type="Gene3D" id="3.40.570.10">
    <property type="entry name" value="Extracellular Endonuclease, subunit A"/>
    <property type="match status" value="1"/>
</dbReference>
<feature type="domain" description="ENPP1-3/EXOG-like endonuclease/phosphodiesterase" evidence="10">
    <location>
        <begin position="394"/>
        <end position="603"/>
    </location>
</feature>
<dbReference type="EMBL" id="CP034279">
    <property type="protein sequence ID" value="QGV81748.1"/>
    <property type="molecule type" value="Genomic_DNA"/>
</dbReference>
<evidence type="ECO:0000313" key="12">
    <source>
        <dbReference type="EMBL" id="QGV81748.1"/>
    </source>
</evidence>
<evidence type="ECO:0000256" key="4">
    <source>
        <dbReference type="ARBA" id="ARBA00022723"/>
    </source>
</evidence>
<keyword evidence="6" id="KW-0378">Hydrolase</keyword>
<dbReference type="GO" id="GO:0003676">
    <property type="term" value="F:nucleic acid binding"/>
    <property type="evidence" value="ECO:0007669"/>
    <property type="project" value="InterPro"/>
</dbReference>
<dbReference type="Proteomes" id="UP000422572">
    <property type="component" value="Chromosome"/>
</dbReference>
<protein>
    <submittedName>
        <fullName evidence="12">DNA/RNA non-specific endonuclease</fullName>
    </submittedName>
</protein>
<dbReference type="SUPFAM" id="SSF54060">
    <property type="entry name" value="His-Me finger endonucleases"/>
    <property type="match status" value="1"/>
</dbReference>
<evidence type="ECO:0000256" key="6">
    <source>
        <dbReference type="ARBA" id="ARBA00022801"/>
    </source>
</evidence>
<comment type="cofactor">
    <cofactor evidence="1">
        <name>Mg(2+)</name>
        <dbReference type="ChEBI" id="CHEBI:18420"/>
    </cofactor>
</comment>
<evidence type="ECO:0000259" key="10">
    <source>
        <dbReference type="SMART" id="SM00477"/>
    </source>
</evidence>
<keyword evidence="3" id="KW-0540">Nuclease</keyword>
<dbReference type="OrthoDB" id="104542at2"/>
<dbReference type="GO" id="GO:0046872">
    <property type="term" value="F:metal ion binding"/>
    <property type="evidence" value="ECO:0007669"/>
    <property type="project" value="UniProtKB-KW"/>
</dbReference>
<keyword evidence="4 9" id="KW-0479">Metal-binding</keyword>
<dbReference type="InterPro" id="IPR040255">
    <property type="entry name" value="Non-specific_endonuclease"/>
</dbReference>
<organism evidence="12 13">
    <name type="scientific">Streptomyces ficellus</name>
    <dbReference type="NCBI Taxonomy" id="1977088"/>
    <lineage>
        <taxon>Bacteria</taxon>
        <taxon>Bacillati</taxon>
        <taxon>Actinomycetota</taxon>
        <taxon>Actinomycetes</taxon>
        <taxon>Kitasatosporales</taxon>
        <taxon>Streptomycetaceae</taxon>
        <taxon>Streptomyces</taxon>
    </lineage>
</organism>
<dbReference type="AlphaFoldDB" id="A0A6I6FUZ9"/>
<dbReference type="GO" id="GO:0016787">
    <property type="term" value="F:hydrolase activity"/>
    <property type="evidence" value="ECO:0007669"/>
    <property type="project" value="UniProtKB-KW"/>
</dbReference>
<dbReference type="InterPro" id="IPR043504">
    <property type="entry name" value="Peptidase_S1_PA_chymotrypsin"/>
</dbReference>
<accession>A0A6I6FUZ9</accession>
<dbReference type="InterPro" id="IPR009003">
    <property type="entry name" value="Peptidase_S1_PA"/>
</dbReference>
<evidence type="ECO:0000256" key="9">
    <source>
        <dbReference type="PIRSR" id="PIRSR640255-2"/>
    </source>
</evidence>
<sequence length="627" mass="69039">MAANNRASAKSSPASGAGGQERLISDLKQYIRTQGSGYLSDPNVSSIGIGYKERNGQRSKELVLQFTVDRKVRPEAMEGLRTTHIPEVIDIGDGVEIPTDVIQRSYKPHFLVVAEGETPERQKRVVPVRPGVSVGNVKVSAGTFGCVVFDRNDGTPSLLSNWHVLNGRQGELGDTVVQPGKADDSRLALNRLGALKRAHLGRLGDCAVSTITDREFATDILGLDITPAHLGEPQIDDKVVKSGRTTGVTHGMVTRPFAKVSINYGAPVGVREIECFEIGPDPKHPADSNEISLPGDSGSVWMFTTRSGRPTDVLAGLHFGGESDEDPEERALACLPQAVFDELKITLTRPDPESLEAVTGYDPGFLAVPVGTPRLNASIKEDAVRLDGSEVVPYTHFSLAMSASRRFARWVAWNIDGALLKKLDRNGIEFVKDPRLPDAVQVSNELYKGRNNRLDRGHIARRADVVWGTLTEAARANRDSFHYTNITPQMDDFNQSSRNGLWGSLEDAVFEDVRVDELKVSVFGGPVFHEDDRVFRGVMLPREFWKVIVYCEDGALKCKAFLLTQNLDVSEALELDEFRVFQVKLSEVQKRTGLRFPTAMKNADTLVVPESAEDRAPLERRSDIDWS</sequence>
<feature type="binding site" evidence="9">
    <location>
        <position position="494"/>
    </location>
    <ligand>
        <name>Mg(2+)</name>
        <dbReference type="ChEBI" id="CHEBI:18420"/>
        <note>catalytic</note>
    </ligand>
</feature>
<dbReference type="KEGG" id="sfic:EIZ62_28465"/>
<dbReference type="InterPro" id="IPR001604">
    <property type="entry name" value="Endo_G_ENPP1-like_dom"/>
</dbReference>
<proteinExistence type="inferred from homology"/>
<evidence type="ECO:0000259" key="11">
    <source>
        <dbReference type="SMART" id="SM00892"/>
    </source>
</evidence>
<dbReference type="SUPFAM" id="SSF50494">
    <property type="entry name" value="Trypsin-like serine proteases"/>
    <property type="match status" value="1"/>
</dbReference>
<dbReference type="GO" id="GO:0004519">
    <property type="term" value="F:endonuclease activity"/>
    <property type="evidence" value="ECO:0007669"/>
    <property type="project" value="UniProtKB-KW"/>
</dbReference>
<dbReference type="InterPro" id="IPR044925">
    <property type="entry name" value="His-Me_finger_sf"/>
</dbReference>
<evidence type="ECO:0000256" key="3">
    <source>
        <dbReference type="ARBA" id="ARBA00022722"/>
    </source>
</evidence>
<feature type="domain" description="DNA/RNA non-specific endonuclease/pyrophosphatase/phosphodiesterase" evidence="11">
    <location>
        <begin position="393"/>
        <end position="603"/>
    </location>
</feature>
<name>A0A6I6FUZ9_9ACTN</name>
<keyword evidence="7" id="KW-0460">Magnesium</keyword>
<dbReference type="PANTHER" id="PTHR13966">
    <property type="entry name" value="ENDONUCLEASE RELATED"/>
    <property type="match status" value="1"/>
</dbReference>
<evidence type="ECO:0000256" key="5">
    <source>
        <dbReference type="ARBA" id="ARBA00022759"/>
    </source>
</evidence>
<dbReference type="Gene3D" id="2.40.10.10">
    <property type="entry name" value="Trypsin-like serine proteases"/>
    <property type="match status" value="1"/>
</dbReference>
<keyword evidence="13" id="KW-1185">Reference proteome</keyword>
<dbReference type="InterPro" id="IPR018524">
    <property type="entry name" value="DNA/RNA_endonuclease_AS"/>
</dbReference>
<gene>
    <name evidence="12" type="ORF">EIZ62_28465</name>
</gene>
<comment type="similarity">
    <text evidence="2">Belongs to the DNA/RNA non-specific endonuclease family.</text>
</comment>
<evidence type="ECO:0000256" key="2">
    <source>
        <dbReference type="ARBA" id="ARBA00010052"/>
    </source>
</evidence>
<evidence type="ECO:0000256" key="7">
    <source>
        <dbReference type="ARBA" id="ARBA00022842"/>
    </source>
</evidence>
<keyword evidence="5 12" id="KW-0255">Endonuclease</keyword>
<dbReference type="SMART" id="SM00892">
    <property type="entry name" value="Endonuclease_NS"/>
    <property type="match status" value="1"/>
</dbReference>